<reference evidence="2" key="1">
    <citation type="submission" date="2016-11" db="EMBL/GenBank/DDBJ databases">
        <authorList>
            <person name="Varghese N."/>
            <person name="Submissions S."/>
        </authorList>
    </citation>
    <scope>NUCLEOTIDE SEQUENCE [LARGE SCALE GENOMIC DNA]</scope>
    <source>
        <strain evidence="2">DSM 22623</strain>
    </source>
</reference>
<evidence type="ECO:0000313" key="2">
    <source>
        <dbReference type="Proteomes" id="UP000184432"/>
    </source>
</evidence>
<keyword evidence="1" id="KW-0418">Kinase</keyword>
<dbReference type="NCBIfam" id="NF007144">
    <property type="entry name" value="PRK09585.2-3"/>
    <property type="match status" value="1"/>
</dbReference>
<dbReference type="InterPro" id="IPR043129">
    <property type="entry name" value="ATPase_NBD"/>
</dbReference>
<evidence type="ECO:0000313" key="1">
    <source>
        <dbReference type="EMBL" id="SHI65819.1"/>
    </source>
</evidence>
<dbReference type="GO" id="GO:0016301">
    <property type="term" value="F:kinase activity"/>
    <property type="evidence" value="ECO:0007669"/>
    <property type="project" value="UniProtKB-KW"/>
</dbReference>
<dbReference type="Pfam" id="PF03702">
    <property type="entry name" value="AnmK"/>
    <property type="match status" value="1"/>
</dbReference>
<protein>
    <submittedName>
        <fullName evidence="1">Anhydro-N-acetylmuramic acid kinase</fullName>
    </submittedName>
</protein>
<dbReference type="OrthoDB" id="9763949at2"/>
<dbReference type="PANTHER" id="PTHR30605:SF0">
    <property type="entry name" value="ANHYDRO-N-ACETYLMURAMIC ACID KINASE"/>
    <property type="match status" value="1"/>
</dbReference>
<accession>A0A1M6CXW0</accession>
<gene>
    <name evidence="1" type="ORF">SAMN04488508_102338</name>
</gene>
<dbReference type="RefSeq" id="WP_073315052.1">
    <property type="nucleotide sequence ID" value="NZ_FQYP01000002.1"/>
</dbReference>
<dbReference type="AlphaFoldDB" id="A0A1M6CXW0"/>
<dbReference type="PANTHER" id="PTHR30605">
    <property type="entry name" value="ANHYDRO-N-ACETYLMURAMIC ACID KINASE"/>
    <property type="match status" value="1"/>
</dbReference>
<dbReference type="STRING" id="570521.SAMN04488508_102338"/>
<sequence length="361" mass="40084">MDNSPRTYKVLGLMSGTSLDGLDIAYCHFTKDNHRWTFSIEKTSDIAYSQTLKQKLKNAIHLSAIQLLALHNEYGTWLGNQSKAFITQHRLDIDFISSHGHTVFHQPDIGLTYQIGSGQHLANASGQKVICDFRTNDVIHGGQGAPLVPIGDQLLFSEYDFCLNLGGISNVSFQHQNKRIAYDISPANMLLNHICKSIDLEYDKGGKIAATGIVNAEFFENLNVLNYYKQPFPKSLGYEWFEEQVIPIINNTKDTATNLLHTAVHHIAFQIANEIKKVKKANPKMLITGGGTKNEYLIKVLSQKLEGIVSINIPPTVIIDFKEAMVFGFLGVLKDRNEVNCLKSVTGATQDSSSGVIYNPA</sequence>
<dbReference type="GO" id="GO:0006040">
    <property type="term" value="P:amino sugar metabolic process"/>
    <property type="evidence" value="ECO:0007669"/>
    <property type="project" value="InterPro"/>
</dbReference>
<dbReference type="Gene3D" id="3.30.420.40">
    <property type="match status" value="2"/>
</dbReference>
<dbReference type="GO" id="GO:0009254">
    <property type="term" value="P:peptidoglycan turnover"/>
    <property type="evidence" value="ECO:0007669"/>
    <property type="project" value="InterPro"/>
</dbReference>
<organism evidence="1 2">
    <name type="scientific">Aquimarina spongiae</name>
    <dbReference type="NCBI Taxonomy" id="570521"/>
    <lineage>
        <taxon>Bacteria</taxon>
        <taxon>Pseudomonadati</taxon>
        <taxon>Bacteroidota</taxon>
        <taxon>Flavobacteriia</taxon>
        <taxon>Flavobacteriales</taxon>
        <taxon>Flavobacteriaceae</taxon>
        <taxon>Aquimarina</taxon>
    </lineage>
</organism>
<dbReference type="EMBL" id="FQYP01000002">
    <property type="protein sequence ID" value="SHI65819.1"/>
    <property type="molecule type" value="Genomic_DNA"/>
</dbReference>
<proteinExistence type="predicted"/>
<keyword evidence="1" id="KW-0808">Transferase</keyword>
<dbReference type="GO" id="GO:0005524">
    <property type="term" value="F:ATP binding"/>
    <property type="evidence" value="ECO:0007669"/>
    <property type="project" value="InterPro"/>
</dbReference>
<dbReference type="InterPro" id="IPR005338">
    <property type="entry name" value="Anhydro_N_Ac-Mur_kinase"/>
</dbReference>
<dbReference type="GO" id="GO:0016773">
    <property type="term" value="F:phosphotransferase activity, alcohol group as acceptor"/>
    <property type="evidence" value="ECO:0007669"/>
    <property type="project" value="InterPro"/>
</dbReference>
<keyword evidence="2" id="KW-1185">Reference proteome</keyword>
<dbReference type="Proteomes" id="UP000184432">
    <property type="component" value="Unassembled WGS sequence"/>
</dbReference>
<name>A0A1M6CXW0_9FLAO</name>
<dbReference type="SUPFAM" id="SSF53067">
    <property type="entry name" value="Actin-like ATPase domain"/>
    <property type="match status" value="1"/>
</dbReference>